<dbReference type="CDD" id="cd20169">
    <property type="entry name" value="Peptidase_M90_mtfA"/>
    <property type="match status" value="1"/>
</dbReference>
<accession>A0A016XG68</accession>
<organism evidence="1 2">
    <name type="scientific">Hylemonella gracilis str. Niagara R</name>
    <dbReference type="NCBI Taxonomy" id="1458275"/>
    <lineage>
        <taxon>Bacteria</taxon>
        <taxon>Pseudomonadati</taxon>
        <taxon>Pseudomonadota</taxon>
        <taxon>Betaproteobacteria</taxon>
        <taxon>Burkholderiales</taxon>
        <taxon>Comamonadaceae</taxon>
        <taxon>Hylemonella</taxon>
    </lineage>
</organism>
<dbReference type="EMBL" id="JEMG01000001">
    <property type="protein sequence ID" value="EYC50915.1"/>
    <property type="molecule type" value="Genomic_DNA"/>
</dbReference>
<evidence type="ECO:0000313" key="1">
    <source>
        <dbReference type="EMBL" id="EYC50915.1"/>
    </source>
</evidence>
<dbReference type="Gene3D" id="3.40.390.10">
    <property type="entry name" value="Collagenase (Catalytic Domain)"/>
    <property type="match status" value="1"/>
</dbReference>
<dbReference type="PANTHER" id="PTHR30164:SF2">
    <property type="entry name" value="PROTEIN MTFA"/>
    <property type="match status" value="1"/>
</dbReference>
<dbReference type="RefSeq" id="WP_035606510.1">
    <property type="nucleotide sequence ID" value="NZ_JEMG01000001.1"/>
</dbReference>
<dbReference type="InterPro" id="IPR024079">
    <property type="entry name" value="MetalloPept_cat_dom_sf"/>
</dbReference>
<dbReference type="Proteomes" id="UP000023268">
    <property type="component" value="Unassembled WGS sequence"/>
</dbReference>
<dbReference type="Gene3D" id="1.10.472.150">
    <property type="entry name" value="Glucose-regulated metallo-peptidase M90, N-terminal domain"/>
    <property type="match status" value="1"/>
</dbReference>
<name>A0A016XG68_9BURK</name>
<proteinExistence type="predicted"/>
<dbReference type="AlphaFoldDB" id="A0A016XG68"/>
<dbReference type="SUPFAM" id="SSF55486">
    <property type="entry name" value="Metalloproteases ('zincins'), catalytic domain"/>
    <property type="match status" value="1"/>
</dbReference>
<gene>
    <name evidence="1" type="ORF">AZ34_07400</name>
</gene>
<dbReference type="GO" id="GO:0004177">
    <property type="term" value="F:aminopeptidase activity"/>
    <property type="evidence" value="ECO:0007669"/>
    <property type="project" value="TreeGrafter"/>
</dbReference>
<dbReference type="STRING" id="1458275.AZ34_07400"/>
<dbReference type="GO" id="GO:0008237">
    <property type="term" value="F:metallopeptidase activity"/>
    <property type="evidence" value="ECO:0007669"/>
    <property type="project" value="InterPro"/>
</dbReference>
<dbReference type="eggNOG" id="COG3228">
    <property type="taxonomic scope" value="Bacteria"/>
</dbReference>
<comment type="caution">
    <text evidence="1">The sequence shown here is derived from an EMBL/GenBank/DDBJ whole genome shotgun (WGS) entry which is preliminary data.</text>
</comment>
<evidence type="ECO:0000313" key="2">
    <source>
        <dbReference type="Proteomes" id="UP000023268"/>
    </source>
</evidence>
<dbReference type="InterPro" id="IPR042252">
    <property type="entry name" value="MtfA_N"/>
</dbReference>
<dbReference type="Pfam" id="PF06167">
    <property type="entry name" value="Peptidase_M90"/>
    <property type="match status" value="1"/>
</dbReference>
<dbReference type="PANTHER" id="PTHR30164">
    <property type="entry name" value="MTFA PEPTIDASE"/>
    <property type="match status" value="1"/>
</dbReference>
<protein>
    <submittedName>
        <fullName evidence="1">Membrane protein</fullName>
    </submittedName>
</protein>
<sequence>MGWPRSLLKRLFKRLLNPAAERRPRRPMPDTLWQNALAACPWLQQLSVADRARLRELCALFLEDKEFHGAHDLRITDAMAAQIAVQACLPVLHFGAGSLPLRWYDDFVTIVVQPEGVVAPRTLMDEHGVVHEYQEELAGEAMPEGPVMLSWQDVRTASDAEAIAQGYNVVIHEFVHKLDLRDGEADGCPPLPPDFLGLSPRAAHAHWRDTLQAAYDDFKEACIKAERFSAPETWLDPYGAEHISEFFAVASEGYFVNRARFTQEHPSLLALFDAFYRPGA</sequence>
<dbReference type="OrthoDB" id="9786424at2"/>
<dbReference type="GO" id="GO:0005829">
    <property type="term" value="C:cytosol"/>
    <property type="evidence" value="ECO:0007669"/>
    <property type="project" value="TreeGrafter"/>
</dbReference>
<reference evidence="1 2" key="1">
    <citation type="submission" date="2014-02" db="EMBL/GenBank/DDBJ databases">
        <title>Draft Genome of Hylemonella gracilis isolated from the Niagara River.</title>
        <authorList>
            <person name="Pawlowski D.R."/>
            <person name="Koudelka G.B."/>
        </authorList>
    </citation>
    <scope>NUCLEOTIDE SEQUENCE [LARGE SCALE GENOMIC DNA]</scope>
    <source>
        <strain evidence="1 2">Niagara R</strain>
    </source>
</reference>
<dbReference type="InterPro" id="IPR010384">
    <property type="entry name" value="MtfA_fam"/>
</dbReference>